<evidence type="ECO:0000313" key="3">
    <source>
        <dbReference type="Proteomes" id="UP000630660"/>
    </source>
</evidence>
<dbReference type="Proteomes" id="UP000630660">
    <property type="component" value="Unassembled WGS sequence"/>
</dbReference>
<feature type="non-terminal residue" evidence="2">
    <location>
        <position position="60"/>
    </location>
</feature>
<keyword evidence="1" id="KW-0812">Transmembrane</keyword>
<protein>
    <submittedName>
        <fullName evidence="2">Uncharacterized protein</fullName>
    </submittedName>
</protein>
<comment type="caution">
    <text evidence="2">The sequence shown here is derived from an EMBL/GenBank/DDBJ whole genome shotgun (WGS) entry which is preliminary data.</text>
</comment>
<dbReference type="AlphaFoldDB" id="A0A9D5K8Z0"/>
<keyword evidence="1" id="KW-0472">Membrane</keyword>
<feature type="transmembrane region" description="Helical" evidence="1">
    <location>
        <begin position="16"/>
        <end position="37"/>
    </location>
</feature>
<proteinExistence type="predicted"/>
<evidence type="ECO:0000256" key="1">
    <source>
        <dbReference type="SAM" id="Phobius"/>
    </source>
</evidence>
<accession>A0A9D5K8Z0</accession>
<evidence type="ECO:0000313" key="2">
    <source>
        <dbReference type="EMBL" id="MBD3364653.1"/>
    </source>
</evidence>
<organism evidence="2 3">
    <name type="scientific">candidate division WOR-3 bacterium</name>
    <dbReference type="NCBI Taxonomy" id="2052148"/>
    <lineage>
        <taxon>Bacteria</taxon>
        <taxon>Bacteria division WOR-3</taxon>
    </lineage>
</organism>
<gene>
    <name evidence="2" type="ORF">GF359_05510</name>
</gene>
<dbReference type="EMBL" id="WJKJ01000175">
    <property type="protein sequence ID" value="MBD3364653.1"/>
    <property type="molecule type" value="Genomic_DNA"/>
</dbReference>
<sequence>MLKAKEGAVRLTVSPFVKIMLVIIAVALCLIAVRGLFTAVRPLYAQTATSMDVNIKSIGG</sequence>
<reference evidence="2" key="1">
    <citation type="submission" date="2019-11" db="EMBL/GenBank/DDBJ databases">
        <title>Microbial mats filling the niche in hypersaline microbial mats.</title>
        <authorList>
            <person name="Wong H.L."/>
            <person name="Macleod F.I."/>
            <person name="White R.A. III"/>
            <person name="Burns B.P."/>
        </authorList>
    </citation>
    <scope>NUCLEOTIDE SEQUENCE</scope>
    <source>
        <strain evidence="2">Bin_327</strain>
    </source>
</reference>
<name>A0A9D5K8Z0_UNCW3</name>
<keyword evidence="1" id="KW-1133">Transmembrane helix</keyword>